<organism evidence="1 2">
    <name type="scientific">Planosporangium flavigriseum</name>
    <dbReference type="NCBI Taxonomy" id="373681"/>
    <lineage>
        <taxon>Bacteria</taxon>
        <taxon>Bacillati</taxon>
        <taxon>Actinomycetota</taxon>
        <taxon>Actinomycetes</taxon>
        <taxon>Micromonosporales</taxon>
        <taxon>Micromonosporaceae</taxon>
        <taxon>Planosporangium</taxon>
    </lineage>
</organism>
<comment type="caution">
    <text evidence="1">The sequence shown here is derived from an EMBL/GenBank/DDBJ whole genome shotgun (WGS) entry which is preliminary data.</text>
</comment>
<proteinExistence type="predicted"/>
<gene>
    <name evidence="1" type="ORF">Pfl04_52420</name>
</gene>
<keyword evidence="2" id="KW-1185">Reference proteome</keyword>
<name>A0A8J3LPF3_9ACTN</name>
<evidence type="ECO:0000313" key="1">
    <source>
        <dbReference type="EMBL" id="GIG76838.1"/>
    </source>
</evidence>
<evidence type="ECO:0000313" key="2">
    <source>
        <dbReference type="Proteomes" id="UP000653674"/>
    </source>
</evidence>
<sequence>MERRSDGRIRVWADGGMGGSGLAGAGYIDITATELPALLHRAHADLLGFLRVLKAWADSLIPFCADALVDSLDRQIAITEQAGPNVSPQ</sequence>
<dbReference type="EMBL" id="BONU01000091">
    <property type="protein sequence ID" value="GIG76838.1"/>
    <property type="molecule type" value="Genomic_DNA"/>
</dbReference>
<protein>
    <submittedName>
        <fullName evidence="1">Uncharacterized protein</fullName>
    </submittedName>
</protein>
<dbReference type="RefSeq" id="WP_168075990.1">
    <property type="nucleotide sequence ID" value="NZ_BAAAQJ010000022.1"/>
</dbReference>
<reference evidence="1" key="1">
    <citation type="submission" date="2021-01" db="EMBL/GenBank/DDBJ databases">
        <title>Whole genome shotgun sequence of Planosporangium flavigriseum NBRC 105377.</title>
        <authorList>
            <person name="Komaki H."/>
            <person name="Tamura T."/>
        </authorList>
    </citation>
    <scope>NUCLEOTIDE SEQUENCE</scope>
    <source>
        <strain evidence="1">NBRC 105377</strain>
    </source>
</reference>
<dbReference type="AlphaFoldDB" id="A0A8J3LPF3"/>
<accession>A0A8J3LPF3</accession>
<dbReference type="Proteomes" id="UP000653674">
    <property type="component" value="Unassembled WGS sequence"/>
</dbReference>